<dbReference type="Gene3D" id="3.90.580.10">
    <property type="entry name" value="Zinc finger, CHC2-type domain"/>
    <property type="match status" value="1"/>
</dbReference>
<keyword evidence="2" id="KW-1185">Reference proteome</keyword>
<dbReference type="Proteomes" id="UP001156882">
    <property type="component" value="Unassembled WGS sequence"/>
</dbReference>
<dbReference type="SUPFAM" id="SSF57783">
    <property type="entry name" value="Zinc beta-ribbon"/>
    <property type="match status" value="1"/>
</dbReference>
<gene>
    <name evidence="1" type="ORF">GCM10007874_17760</name>
</gene>
<dbReference type="InterPro" id="IPR036977">
    <property type="entry name" value="DNA_primase_Znf_CHC2"/>
</dbReference>
<dbReference type="EMBL" id="BSPC01000015">
    <property type="protein sequence ID" value="GLS18759.1"/>
    <property type="molecule type" value="Genomic_DNA"/>
</dbReference>
<evidence type="ECO:0008006" key="3">
    <source>
        <dbReference type="Google" id="ProtNLM"/>
    </source>
</evidence>
<sequence length="105" mass="11402">MLNLPQPHRHIDFNAINAAALPCLPSLCARWLPGGKRHGREYFALNPRRSDRAPGSFAVNLLSGKWGDFASGDRGGDPVSLCAFIFGLSQVEAAQRLAEMLGIQD</sequence>
<protein>
    <recommendedName>
        <fullName evidence="3">DNA primase</fullName>
    </recommendedName>
</protein>
<comment type="caution">
    <text evidence="1">The sequence shown here is derived from an EMBL/GenBank/DDBJ whole genome shotgun (WGS) entry which is preliminary data.</text>
</comment>
<proteinExistence type="predicted"/>
<evidence type="ECO:0000313" key="2">
    <source>
        <dbReference type="Proteomes" id="UP001156882"/>
    </source>
</evidence>
<reference evidence="2" key="1">
    <citation type="journal article" date="2019" name="Int. J. Syst. Evol. Microbiol.">
        <title>The Global Catalogue of Microorganisms (GCM) 10K type strain sequencing project: providing services to taxonomists for standard genome sequencing and annotation.</title>
        <authorList>
            <consortium name="The Broad Institute Genomics Platform"/>
            <consortium name="The Broad Institute Genome Sequencing Center for Infectious Disease"/>
            <person name="Wu L."/>
            <person name="Ma J."/>
        </authorList>
    </citation>
    <scope>NUCLEOTIDE SEQUENCE [LARGE SCALE GENOMIC DNA]</scope>
    <source>
        <strain evidence="2">NBRC 101365</strain>
    </source>
</reference>
<accession>A0ABQ6CEV6</accession>
<evidence type="ECO:0000313" key="1">
    <source>
        <dbReference type="EMBL" id="GLS18759.1"/>
    </source>
</evidence>
<organism evidence="1 2">
    <name type="scientific">Labrys miyagiensis</name>
    <dbReference type="NCBI Taxonomy" id="346912"/>
    <lineage>
        <taxon>Bacteria</taxon>
        <taxon>Pseudomonadati</taxon>
        <taxon>Pseudomonadota</taxon>
        <taxon>Alphaproteobacteria</taxon>
        <taxon>Hyphomicrobiales</taxon>
        <taxon>Xanthobacteraceae</taxon>
        <taxon>Labrys</taxon>
    </lineage>
</organism>
<name>A0ABQ6CEV6_9HYPH</name>
<dbReference type="RefSeq" id="WP_284311631.1">
    <property type="nucleotide sequence ID" value="NZ_BSPC01000015.1"/>
</dbReference>